<evidence type="ECO:0000256" key="1">
    <source>
        <dbReference type="SAM" id="Phobius"/>
    </source>
</evidence>
<keyword evidence="3" id="KW-1185">Reference proteome</keyword>
<feature type="transmembrane region" description="Helical" evidence="1">
    <location>
        <begin position="90"/>
        <end position="111"/>
    </location>
</feature>
<feature type="transmembrane region" description="Helical" evidence="1">
    <location>
        <begin position="233"/>
        <end position="263"/>
    </location>
</feature>
<keyword evidence="1" id="KW-0812">Transmembrane</keyword>
<feature type="transmembrane region" description="Helical" evidence="1">
    <location>
        <begin position="269"/>
        <end position="288"/>
    </location>
</feature>
<sequence>MPLNFPVASAAVNRGDDRYSLRTAALLGFFAIAAQRFTLGATGVQITTVVMFAAAGVLIVKAKNGLNAINVLLTAALVLAAYLSTLLAPVATSVTSLLLLVGSYILIILRGASEPSLHLGQQFFAGAVTGIKMGGLLGIAQYFVQKMGSGFFDPLLLVSKQWLVAGFNSYYDLEYSGGQKGEYKPNGIIFLEPSFLSLYCAIGLVFIVGKIFQPDPDGKAIQTRTRERRRNAVWAIVLVAAIAVSASTSGLVVLGVALLPLLFTVKRNRLMLLTAGLLTAVGAGMGFFSDLIAKANEGFTGNTSTALRLTLPYELLSPYWLERPLIGWGPGSASEAIRNVGVPGLQATTIMKVLIEYGLLGALVVALIAFAALSTSRAPLALRAAVFAAWLIPSDNLLNSTLVLLMLVALPNWGPSTAIIQSRTATD</sequence>
<proteinExistence type="predicted"/>
<gene>
    <name evidence="2" type="ORF">J2T22_001250</name>
</gene>
<dbReference type="Proteomes" id="UP001226389">
    <property type="component" value="Unassembled WGS sequence"/>
</dbReference>
<accession>A0ABT9UGH6</accession>
<feature type="transmembrane region" description="Helical" evidence="1">
    <location>
        <begin position="194"/>
        <end position="212"/>
    </location>
</feature>
<feature type="transmembrane region" description="Helical" evidence="1">
    <location>
        <begin position="354"/>
        <end position="373"/>
    </location>
</feature>
<evidence type="ECO:0000313" key="2">
    <source>
        <dbReference type="EMBL" id="MDQ0118073.1"/>
    </source>
</evidence>
<feature type="transmembrane region" description="Helical" evidence="1">
    <location>
        <begin position="43"/>
        <end position="60"/>
    </location>
</feature>
<feature type="transmembrane region" description="Helical" evidence="1">
    <location>
        <begin position="123"/>
        <end position="144"/>
    </location>
</feature>
<name>A0ABT9UGH6_9MICC</name>
<evidence type="ECO:0000313" key="3">
    <source>
        <dbReference type="Proteomes" id="UP001226389"/>
    </source>
</evidence>
<protein>
    <recommendedName>
        <fullName evidence="4">O-antigen ligase-like membrane protein</fullName>
    </recommendedName>
</protein>
<keyword evidence="1" id="KW-0472">Membrane</keyword>
<comment type="caution">
    <text evidence="2">The sequence shown here is derived from an EMBL/GenBank/DDBJ whole genome shotgun (WGS) entry which is preliminary data.</text>
</comment>
<organism evidence="2 3">
    <name type="scientific">Pseudarthrobacter defluvii</name>
    <dbReference type="NCBI Taxonomy" id="410837"/>
    <lineage>
        <taxon>Bacteria</taxon>
        <taxon>Bacillati</taxon>
        <taxon>Actinomycetota</taxon>
        <taxon>Actinomycetes</taxon>
        <taxon>Micrococcales</taxon>
        <taxon>Micrococcaceae</taxon>
        <taxon>Pseudarthrobacter</taxon>
    </lineage>
</organism>
<keyword evidence="1" id="KW-1133">Transmembrane helix</keyword>
<feature type="transmembrane region" description="Helical" evidence="1">
    <location>
        <begin position="67"/>
        <end position="84"/>
    </location>
</feature>
<reference evidence="2 3" key="1">
    <citation type="submission" date="2023-07" db="EMBL/GenBank/DDBJ databases">
        <title>Sorghum-associated microbial communities from plants grown in Nebraska, USA.</title>
        <authorList>
            <person name="Schachtman D."/>
        </authorList>
    </citation>
    <scope>NUCLEOTIDE SEQUENCE [LARGE SCALE GENOMIC DNA]</scope>
    <source>
        <strain evidence="2 3">DS994</strain>
    </source>
</reference>
<evidence type="ECO:0008006" key="4">
    <source>
        <dbReference type="Google" id="ProtNLM"/>
    </source>
</evidence>
<dbReference type="RefSeq" id="WP_307488911.1">
    <property type="nucleotide sequence ID" value="NZ_JAUSSY010000004.1"/>
</dbReference>
<dbReference type="EMBL" id="JAUSSY010000004">
    <property type="protein sequence ID" value="MDQ0118073.1"/>
    <property type="molecule type" value="Genomic_DNA"/>
</dbReference>